<evidence type="ECO:0000313" key="2">
    <source>
        <dbReference type="Proteomes" id="UP000001363"/>
    </source>
</evidence>
<dbReference type="Gene3D" id="1.10.30.50">
    <property type="match status" value="1"/>
</dbReference>
<gene>
    <name evidence="1" type="ordered locus">BCAH820_1017</name>
</gene>
<dbReference type="KEGG" id="bcu:BCAH820_1017"/>
<proteinExistence type="predicted"/>
<dbReference type="EMBL" id="CP001283">
    <property type="protein sequence ID" value="ACK90350.1"/>
    <property type="molecule type" value="Genomic_DNA"/>
</dbReference>
<accession>B7JSK0</accession>
<reference evidence="1 2" key="1">
    <citation type="submission" date="2008-10" db="EMBL/GenBank/DDBJ databases">
        <title>Genome sequence of Bacillus cereus AH820.</title>
        <authorList>
            <person name="Dodson R.J."/>
            <person name="Durkin A.S."/>
            <person name="Rosovitz M.J."/>
            <person name="Rasko D.A."/>
            <person name="Hoffmaster A."/>
            <person name="Ravel J."/>
            <person name="Sutton G."/>
        </authorList>
    </citation>
    <scope>NUCLEOTIDE SEQUENCE [LARGE SCALE GENOMIC DNA]</scope>
    <source>
        <strain evidence="1 2">AH820</strain>
    </source>
</reference>
<evidence type="ECO:0008006" key="3">
    <source>
        <dbReference type="Google" id="ProtNLM"/>
    </source>
</evidence>
<name>B7JSK0_BACC0</name>
<dbReference type="Proteomes" id="UP000001363">
    <property type="component" value="Chromosome"/>
</dbReference>
<sequence length="333" mass="39044">MIELTFTPDIIKNHWDMVFGKNKNDSRRLYSKLKEIIDNEKQIIRKRIFKWLLDNLEPLVIGNLDILNLAVTAYKKMTKPLTTIDQEYILNKLDIFLKEYVYFKKAKTWNAYKLLKSLEVIICPYCNSQFTFIYQSSTGKTRATIDHFFDQDSYPFLAISLYNLVPSCKICNSDLKHTKGVNLNTHYSPFETGIEKRLTIKREIVKASKLISNCNSNSEDYVGTILGANEDFNIIFDFDENEEYYGNKIKGNIELFHLEKIYNAFHKDYVKDIIKKAIIYNEVYINQLTTSNTLIFNNENNLHTSLFNVVTEDKKKLLGKLTRDIIKNELNKN</sequence>
<evidence type="ECO:0000313" key="1">
    <source>
        <dbReference type="EMBL" id="ACK90350.1"/>
    </source>
</evidence>
<dbReference type="AlphaFoldDB" id="B7JSK0"/>
<dbReference type="RefSeq" id="WP_000571644.1">
    <property type="nucleotide sequence ID" value="NC_011773.1"/>
</dbReference>
<protein>
    <recommendedName>
        <fullName evidence="3">HNH endonuclease</fullName>
    </recommendedName>
</protein>
<organism evidence="1 2">
    <name type="scientific">Bacillus cereus (strain AH820)</name>
    <dbReference type="NCBI Taxonomy" id="405535"/>
    <lineage>
        <taxon>Bacteria</taxon>
        <taxon>Bacillati</taxon>
        <taxon>Bacillota</taxon>
        <taxon>Bacilli</taxon>
        <taxon>Bacillales</taxon>
        <taxon>Bacillaceae</taxon>
        <taxon>Bacillus</taxon>
        <taxon>Bacillus cereus group</taxon>
    </lineage>
</organism>
<dbReference type="HOGENOM" id="CLU_051468_1_1_9"/>